<keyword evidence="2" id="KW-1185">Reference proteome</keyword>
<protein>
    <submittedName>
        <fullName evidence="1">DUF6482 family protein</fullName>
    </submittedName>
</protein>
<evidence type="ECO:0000313" key="1">
    <source>
        <dbReference type="EMBL" id="MFC0049868.1"/>
    </source>
</evidence>
<evidence type="ECO:0000313" key="2">
    <source>
        <dbReference type="Proteomes" id="UP001589813"/>
    </source>
</evidence>
<reference evidence="1 2" key="1">
    <citation type="submission" date="2024-09" db="EMBL/GenBank/DDBJ databases">
        <authorList>
            <person name="Sun Q."/>
            <person name="Mori K."/>
        </authorList>
    </citation>
    <scope>NUCLEOTIDE SEQUENCE [LARGE SCALE GENOMIC DNA]</scope>
    <source>
        <strain evidence="1 2">KCTC 23315</strain>
    </source>
</reference>
<gene>
    <name evidence="1" type="ORF">ACFFJP_16325</name>
</gene>
<dbReference type="RefSeq" id="WP_377246556.1">
    <property type="nucleotide sequence ID" value="NZ_JBHLXP010000005.1"/>
</dbReference>
<dbReference type="Proteomes" id="UP001589813">
    <property type="component" value="Unassembled WGS sequence"/>
</dbReference>
<accession>A0ABV6BK17</accession>
<comment type="caution">
    <text evidence="1">The sequence shown here is derived from an EMBL/GenBank/DDBJ whole genome shotgun (WGS) entry which is preliminary data.</text>
</comment>
<proteinExistence type="predicted"/>
<organism evidence="1 2">
    <name type="scientific">Rheinheimera tilapiae</name>
    <dbReference type="NCBI Taxonomy" id="875043"/>
    <lineage>
        <taxon>Bacteria</taxon>
        <taxon>Pseudomonadati</taxon>
        <taxon>Pseudomonadota</taxon>
        <taxon>Gammaproteobacteria</taxon>
        <taxon>Chromatiales</taxon>
        <taxon>Chromatiaceae</taxon>
        <taxon>Rheinheimera</taxon>
    </lineage>
</organism>
<dbReference type="Pfam" id="PF20090">
    <property type="entry name" value="DUF6482"/>
    <property type="match status" value="1"/>
</dbReference>
<dbReference type="EMBL" id="JBHLXP010000005">
    <property type="protein sequence ID" value="MFC0049868.1"/>
    <property type="molecule type" value="Genomic_DNA"/>
</dbReference>
<name>A0ABV6BK17_9GAMM</name>
<sequence length="95" mass="10824">MAHRLEHLNFQDVVIDKLTVHSFEMGVYLAEVDFDGRNGYIIGENNKPRPFYSVSQVKQQLSSATIKEAFLVHESAYDEMIGQGDKVDNRLIVPI</sequence>
<dbReference type="InterPro" id="IPR045508">
    <property type="entry name" value="DUF6482"/>
</dbReference>